<keyword evidence="2" id="KW-1185">Reference proteome</keyword>
<evidence type="ECO:0000313" key="2">
    <source>
        <dbReference type="Proteomes" id="UP000030428"/>
    </source>
</evidence>
<dbReference type="Proteomes" id="UP000030428">
    <property type="component" value="Unassembled WGS sequence"/>
</dbReference>
<dbReference type="AlphaFoldDB" id="A0A0A6S5Z9"/>
<proteinExistence type="predicted"/>
<dbReference type="EMBL" id="JSZA02000211">
    <property type="protein sequence ID" value="KHD06644.1"/>
    <property type="molecule type" value="Genomic_DNA"/>
</dbReference>
<reference evidence="1 2" key="1">
    <citation type="journal article" date="2016" name="Front. Microbiol.">
        <title>Single-Cell (Meta-)Genomics of a Dimorphic Candidatus Thiomargarita nelsonii Reveals Genomic Plasticity.</title>
        <authorList>
            <person name="Flood B.E."/>
            <person name="Fliss P."/>
            <person name="Jones D.S."/>
            <person name="Dick G.J."/>
            <person name="Jain S."/>
            <person name="Kaster A.K."/>
            <person name="Winkel M."/>
            <person name="Mussmann M."/>
            <person name="Bailey J."/>
        </authorList>
    </citation>
    <scope>NUCLEOTIDE SEQUENCE [LARGE SCALE GENOMIC DNA]</scope>
    <source>
        <strain evidence="1">Hydrate Ridge</strain>
    </source>
</reference>
<accession>A0A0A6S5Z9</accession>
<protein>
    <submittedName>
        <fullName evidence="1">Uncharacterized protein</fullName>
    </submittedName>
</protein>
<sequence>MSYSEFSLKRVKKEFNLTEKKVKLFDSENEIEASDWLKETLDLSLELALSSSSEKARSEFIVAPILLELEKINNKSFSIFSGENLEADSEKGLNGECDFILSKGPISSTIQVPIFSLVEAKKNDVKEGLGQCIAQMQGAKIFTQNEGADFNFIYGCVTTGETWQFMRLENDILSMDIRRYYINEVGKLLWVFQYIIDSFNS</sequence>
<organism evidence="1 2">
    <name type="scientific">Candidatus Thiomargarita nelsonii</name>
    <dbReference type="NCBI Taxonomy" id="1003181"/>
    <lineage>
        <taxon>Bacteria</taxon>
        <taxon>Pseudomonadati</taxon>
        <taxon>Pseudomonadota</taxon>
        <taxon>Gammaproteobacteria</taxon>
        <taxon>Thiotrichales</taxon>
        <taxon>Thiotrichaceae</taxon>
        <taxon>Thiomargarita</taxon>
    </lineage>
</organism>
<evidence type="ECO:0000313" key="1">
    <source>
        <dbReference type="EMBL" id="KHD06644.1"/>
    </source>
</evidence>
<comment type="caution">
    <text evidence="1">The sequence shown here is derived from an EMBL/GenBank/DDBJ whole genome shotgun (WGS) entry which is preliminary data.</text>
</comment>
<name>A0A0A6S5Z9_9GAMM</name>
<gene>
    <name evidence="1" type="ORF">PN36_29850</name>
</gene>